<keyword evidence="4" id="KW-1185">Reference proteome</keyword>
<feature type="transmembrane region" description="Helical" evidence="2">
    <location>
        <begin position="56"/>
        <end position="78"/>
    </location>
</feature>
<feature type="transmembrane region" description="Helical" evidence="2">
    <location>
        <begin position="498"/>
        <end position="521"/>
    </location>
</feature>
<dbReference type="Proteomes" id="UP000326924">
    <property type="component" value="Unassembled WGS sequence"/>
</dbReference>
<dbReference type="Gene3D" id="1.20.1250.20">
    <property type="entry name" value="MFS general substrate transporter like domains"/>
    <property type="match status" value="2"/>
</dbReference>
<organism evidence="3 4">
    <name type="scientific">Sphaerosporella brunnea</name>
    <dbReference type="NCBI Taxonomy" id="1250544"/>
    <lineage>
        <taxon>Eukaryota</taxon>
        <taxon>Fungi</taxon>
        <taxon>Dikarya</taxon>
        <taxon>Ascomycota</taxon>
        <taxon>Pezizomycotina</taxon>
        <taxon>Pezizomycetes</taxon>
        <taxon>Pezizales</taxon>
        <taxon>Pyronemataceae</taxon>
        <taxon>Sphaerosporella</taxon>
    </lineage>
</organism>
<dbReference type="InterPro" id="IPR011701">
    <property type="entry name" value="MFS"/>
</dbReference>
<protein>
    <submittedName>
        <fullName evidence="3">Major facilitator superfamily domain-containing protein</fullName>
    </submittedName>
</protein>
<dbReference type="Pfam" id="PF07690">
    <property type="entry name" value="MFS_1"/>
    <property type="match status" value="1"/>
</dbReference>
<keyword evidence="2" id="KW-0472">Membrane</keyword>
<evidence type="ECO:0000313" key="3">
    <source>
        <dbReference type="EMBL" id="KAA8893691.1"/>
    </source>
</evidence>
<gene>
    <name evidence="3" type="ORF">FN846DRAFT_977749</name>
</gene>
<feature type="transmembrane region" description="Helical" evidence="2">
    <location>
        <begin position="159"/>
        <end position="183"/>
    </location>
</feature>
<proteinExistence type="predicted"/>
<name>A0A5J5EEP6_9PEZI</name>
<keyword evidence="2" id="KW-0812">Transmembrane</keyword>
<feature type="transmembrane region" description="Helical" evidence="2">
    <location>
        <begin position="402"/>
        <end position="426"/>
    </location>
</feature>
<dbReference type="SUPFAM" id="SSF103473">
    <property type="entry name" value="MFS general substrate transporter"/>
    <property type="match status" value="1"/>
</dbReference>
<feature type="transmembrane region" description="Helical" evidence="2">
    <location>
        <begin position="339"/>
        <end position="364"/>
    </location>
</feature>
<feature type="transmembrane region" description="Helical" evidence="2">
    <location>
        <begin position="203"/>
        <end position="223"/>
    </location>
</feature>
<accession>A0A5J5EEP6</accession>
<dbReference type="GO" id="GO:0022857">
    <property type="term" value="F:transmembrane transporter activity"/>
    <property type="evidence" value="ECO:0007669"/>
    <property type="project" value="InterPro"/>
</dbReference>
<evidence type="ECO:0000313" key="4">
    <source>
        <dbReference type="Proteomes" id="UP000326924"/>
    </source>
</evidence>
<feature type="transmembrane region" description="Helical" evidence="2">
    <location>
        <begin position="468"/>
        <end position="486"/>
    </location>
</feature>
<dbReference type="AlphaFoldDB" id="A0A5J5EEP6"/>
<dbReference type="InterPro" id="IPR036259">
    <property type="entry name" value="MFS_trans_sf"/>
</dbReference>
<dbReference type="GO" id="GO:0016020">
    <property type="term" value="C:membrane"/>
    <property type="evidence" value="ECO:0007669"/>
    <property type="project" value="UniProtKB-SubCell"/>
</dbReference>
<comment type="caution">
    <text evidence="3">The sequence shown here is derived from an EMBL/GenBank/DDBJ whole genome shotgun (WGS) entry which is preliminary data.</text>
</comment>
<feature type="transmembrane region" description="Helical" evidence="2">
    <location>
        <begin position="376"/>
        <end position="396"/>
    </location>
</feature>
<feature type="transmembrane region" description="Helical" evidence="2">
    <location>
        <begin position="90"/>
        <end position="109"/>
    </location>
</feature>
<dbReference type="EMBL" id="VXIS01000412">
    <property type="protein sequence ID" value="KAA8893691.1"/>
    <property type="molecule type" value="Genomic_DNA"/>
</dbReference>
<dbReference type="PANTHER" id="PTHR23524">
    <property type="entry name" value="TRANSPORTER, PUTATIVE (AFU_ORTHOLOGUE AFUA_8G04850)-RELATED"/>
    <property type="match status" value="1"/>
</dbReference>
<keyword evidence="2" id="KW-1133">Transmembrane helix</keyword>
<evidence type="ECO:0000256" key="2">
    <source>
        <dbReference type="SAM" id="Phobius"/>
    </source>
</evidence>
<comment type="subcellular location">
    <subcellularLocation>
        <location evidence="1">Membrane</location>
        <topology evidence="1">Multi-pass membrane protein</topology>
    </subcellularLocation>
</comment>
<evidence type="ECO:0000256" key="1">
    <source>
        <dbReference type="ARBA" id="ARBA00004141"/>
    </source>
</evidence>
<sequence length="526" mass="55364">MRFIVRRLPLSPSVQPLHAVTYLLAVPLFSIAFLVFLNSSLSFLLTNRFHVPSKNLGNIVGTLGFVDELVAIVAAPLWGVISDGRIGTRGVSSIGYFTIALSLVLFVEIENVYPGLIFGRILFSLGAAAVTTMVSAILPEMTHPAVDEDSPVPVAKPPATGQLAGLVGLFTGFGALLALGLFLPLPTRFSKYHHVTPAQAVQISYFIVAGIAAAIAVWCYFGLPPPRNPSGSSAWRNIKTWVWTRIWGGDPVFVAHPSLEDGRPQKKEQVSGIQGLLAAAKLAVTDGRIGVAYVGGFVARASSVGVSLFIPLFVNHYFVSRGLCKPTVPELSKDQCNKAYILASTLTGTSQLTALLLAPFFGLLTDRLHTTPYLRNVPLILSSILGIIGFTLFSLLPSPSSPWAFVFAALAGASQIGAIVSSLGLLSRGIVETTSTVTTNGGESAPLLGNGSAGSTDVGREAFKGSIAGVYSLFGAGAILLLTKAGGKAFDSDVGAPFWMLAGFNGILAIAAVGNGIWTWIAEKRR</sequence>
<dbReference type="InParanoid" id="A0A5J5EEP6"/>
<reference evidence="3 4" key="1">
    <citation type="submission" date="2019-09" db="EMBL/GenBank/DDBJ databases">
        <title>Draft genome of the ectomycorrhizal ascomycete Sphaerosporella brunnea.</title>
        <authorList>
            <consortium name="DOE Joint Genome Institute"/>
            <person name="Benucci G.M."/>
            <person name="Marozzi G."/>
            <person name="Antonielli L."/>
            <person name="Sanchez S."/>
            <person name="Marco P."/>
            <person name="Wang X."/>
            <person name="Falini L.B."/>
            <person name="Barry K."/>
            <person name="Haridas S."/>
            <person name="Lipzen A."/>
            <person name="Labutti K."/>
            <person name="Grigoriev I.V."/>
            <person name="Murat C."/>
            <person name="Martin F."/>
            <person name="Albertini E."/>
            <person name="Donnini D."/>
            <person name="Bonito G."/>
        </authorList>
    </citation>
    <scope>NUCLEOTIDE SEQUENCE [LARGE SCALE GENOMIC DNA]</scope>
    <source>
        <strain evidence="3 4">Sb_GMNB300</strain>
    </source>
</reference>
<feature type="transmembrane region" description="Helical" evidence="2">
    <location>
        <begin position="20"/>
        <end position="44"/>
    </location>
</feature>
<dbReference type="PANTHER" id="PTHR23524:SF1">
    <property type="entry name" value="MRH DOMAIN-CONTAINING PROTEIN-RELATED"/>
    <property type="match status" value="1"/>
</dbReference>
<feature type="transmembrane region" description="Helical" evidence="2">
    <location>
        <begin position="121"/>
        <end position="139"/>
    </location>
</feature>
<dbReference type="OrthoDB" id="18110at2759"/>